<evidence type="ECO:0000313" key="1">
    <source>
        <dbReference type="EMBL" id="QIK72354.1"/>
    </source>
</evidence>
<proteinExistence type="predicted"/>
<dbReference type="AlphaFoldDB" id="A0A6G7Y633"/>
<dbReference type="Proteomes" id="UP000501058">
    <property type="component" value="Chromosome"/>
</dbReference>
<name>A0A6G7Y633_9ACTN</name>
<dbReference type="RefSeq" id="WP_166233430.1">
    <property type="nucleotide sequence ID" value="NZ_CP049865.1"/>
</dbReference>
<organism evidence="1 2">
    <name type="scientific">Propioniciclava coleopterorum</name>
    <dbReference type="NCBI Taxonomy" id="2714937"/>
    <lineage>
        <taxon>Bacteria</taxon>
        <taxon>Bacillati</taxon>
        <taxon>Actinomycetota</taxon>
        <taxon>Actinomycetes</taxon>
        <taxon>Propionibacteriales</taxon>
        <taxon>Propionibacteriaceae</taxon>
        <taxon>Propioniciclava</taxon>
    </lineage>
</organism>
<gene>
    <name evidence="1" type="ORF">G7070_08810</name>
</gene>
<dbReference type="KEGG" id="prv:G7070_08810"/>
<sequence length="90" mass="8342">MPVTHPAGSGVVVPVAVGLPLGVGPVGGVAVGEASVADGLGVIDGSVAVGVDVGVTSAGVAGAPGGTLAHPANVRAVMAAMAAARRAPWW</sequence>
<accession>A0A6G7Y633</accession>
<reference evidence="1 2" key="1">
    <citation type="submission" date="2020-03" db="EMBL/GenBank/DDBJ databases">
        <title>Propioniciclava sp. nov., isolated from Hydrophilus acuminatus.</title>
        <authorList>
            <person name="Hyun D.-W."/>
            <person name="Bae J.-W."/>
        </authorList>
    </citation>
    <scope>NUCLEOTIDE SEQUENCE [LARGE SCALE GENOMIC DNA]</scope>
    <source>
        <strain evidence="1 2">HDW11</strain>
    </source>
</reference>
<keyword evidence="2" id="KW-1185">Reference proteome</keyword>
<protein>
    <submittedName>
        <fullName evidence="1">Uncharacterized protein</fullName>
    </submittedName>
</protein>
<evidence type="ECO:0000313" key="2">
    <source>
        <dbReference type="Proteomes" id="UP000501058"/>
    </source>
</evidence>
<dbReference type="EMBL" id="CP049865">
    <property type="protein sequence ID" value="QIK72354.1"/>
    <property type="molecule type" value="Genomic_DNA"/>
</dbReference>